<protein>
    <submittedName>
        <fullName evidence="2">Uncharacterized protein</fullName>
    </submittedName>
</protein>
<comment type="caution">
    <text evidence="2">The sequence shown here is derived from an EMBL/GenBank/DDBJ whole genome shotgun (WGS) entry which is preliminary data.</text>
</comment>
<proteinExistence type="predicted"/>
<feature type="region of interest" description="Disordered" evidence="1">
    <location>
        <begin position="12"/>
        <end position="33"/>
    </location>
</feature>
<reference evidence="2" key="1">
    <citation type="submission" date="2022-07" db="EMBL/GenBank/DDBJ databases">
        <title>Fungi with potential for degradation of polypropylene.</title>
        <authorList>
            <person name="Gostincar C."/>
        </authorList>
    </citation>
    <scope>NUCLEOTIDE SEQUENCE</scope>
    <source>
        <strain evidence="2">EXF-13287</strain>
    </source>
</reference>
<evidence type="ECO:0000313" key="2">
    <source>
        <dbReference type="EMBL" id="KAJ9160779.1"/>
    </source>
</evidence>
<dbReference type="Proteomes" id="UP001174691">
    <property type="component" value="Unassembled WGS sequence"/>
</dbReference>
<name>A0AA38RY33_9PEZI</name>
<feature type="compositionally biased region" description="Polar residues" evidence="1">
    <location>
        <begin position="89"/>
        <end position="99"/>
    </location>
</feature>
<feature type="region of interest" description="Disordered" evidence="1">
    <location>
        <begin position="89"/>
        <end position="139"/>
    </location>
</feature>
<organism evidence="2 3">
    <name type="scientific">Coniochaeta hoffmannii</name>
    <dbReference type="NCBI Taxonomy" id="91930"/>
    <lineage>
        <taxon>Eukaryota</taxon>
        <taxon>Fungi</taxon>
        <taxon>Dikarya</taxon>
        <taxon>Ascomycota</taxon>
        <taxon>Pezizomycotina</taxon>
        <taxon>Sordariomycetes</taxon>
        <taxon>Sordariomycetidae</taxon>
        <taxon>Coniochaetales</taxon>
        <taxon>Coniochaetaceae</taxon>
        <taxon>Coniochaeta</taxon>
    </lineage>
</organism>
<gene>
    <name evidence="2" type="ORF">NKR19_g2945</name>
</gene>
<accession>A0AA38RY33</accession>
<keyword evidence="3" id="KW-1185">Reference proteome</keyword>
<sequence>MPSMQVILEGCFPSSRSQKGKRSSRIRAPTVTISQNPRSHIYPCIFMSASPGSSQANMAGHCHSQHGHCYGCGSTSMGVGDEAPWFGPTSHSRPGSPTYFTEDEHGDFMPSALSGPSRNSTRKTSRSSARYHPGGHRYHSRHLADHINNRAISRLHSHDGRFSAYTNTMRQSRTCFLGTHPMNPNDANFHDQSIRFRVIDCTSSPQEDGQTQREREMLVVSSPGNMRTVMDTLAPLGSGRRIVVRAVDRHGIPQQGDEEFLAFTVLPQGWPFDLVLEEE</sequence>
<evidence type="ECO:0000256" key="1">
    <source>
        <dbReference type="SAM" id="MobiDB-lite"/>
    </source>
</evidence>
<evidence type="ECO:0000313" key="3">
    <source>
        <dbReference type="Proteomes" id="UP001174691"/>
    </source>
</evidence>
<dbReference type="EMBL" id="JANBVN010000031">
    <property type="protein sequence ID" value="KAJ9160779.1"/>
    <property type="molecule type" value="Genomic_DNA"/>
</dbReference>
<dbReference type="AlphaFoldDB" id="A0AA38RY33"/>